<feature type="transmembrane region" description="Helical" evidence="1">
    <location>
        <begin position="174"/>
        <end position="191"/>
    </location>
</feature>
<dbReference type="EMBL" id="BEHY01000011">
    <property type="protein sequence ID" value="GBD08500.1"/>
    <property type="molecule type" value="Genomic_DNA"/>
</dbReference>
<dbReference type="AlphaFoldDB" id="A0A2H5Y4Y2"/>
<evidence type="ECO:0000313" key="2">
    <source>
        <dbReference type="EMBL" id="GBD08500.1"/>
    </source>
</evidence>
<keyword evidence="1" id="KW-0472">Membrane</keyword>
<proteinExistence type="predicted"/>
<gene>
    <name evidence="2" type="ORF">HRbin22_00740</name>
</gene>
<reference evidence="3" key="1">
    <citation type="submission" date="2017-09" db="EMBL/GenBank/DDBJ databases">
        <title>Metaegenomics of thermophilic ammonia-oxidizing enrichment culture.</title>
        <authorList>
            <person name="Kato S."/>
            <person name="Suzuki K."/>
        </authorList>
    </citation>
    <scope>NUCLEOTIDE SEQUENCE [LARGE SCALE GENOMIC DNA]</scope>
</reference>
<feature type="transmembrane region" description="Helical" evidence="1">
    <location>
        <begin position="142"/>
        <end position="162"/>
    </location>
</feature>
<accession>A0A2H5Y4Y2</accession>
<dbReference type="Proteomes" id="UP000236642">
    <property type="component" value="Unassembled WGS sequence"/>
</dbReference>
<feature type="transmembrane region" description="Helical" evidence="1">
    <location>
        <begin position="12"/>
        <end position="36"/>
    </location>
</feature>
<protein>
    <recommendedName>
        <fullName evidence="4">Ferric oxidoreductase domain-containing protein</fullName>
    </recommendedName>
</protein>
<keyword evidence="1" id="KW-0812">Transmembrane</keyword>
<evidence type="ECO:0000256" key="1">
    <source>
        <dbReference type="SAM" id="Phobius"/>
    </source>
</evidence>
<organism evidence="2 3">
    <name type="scientific">Candidatus Thermoflexus japonica</name>
    <dbReference type="NCBI Taxonomy" id="2035417"/>
    <lineage>
        <taxon>Bacteria</taxon>
        <taxon>Bacillati</taxon>
        <taxon>Chloroflexota</taxon>
        <taxon>Thermoflexia</taxon>
        <taxon>Thermoflexales</taxon>
        <taxon>Thermoflexaceae</taxon>
        <taxon>Thermoflexus</taxon>
    </lineage>
</organism>
<name>A0A2H5Y4Y2_9CHLR</name>
<comment type="caution">
    <text evidence="2">The sequence shown here is derived from an EMBL/GenBank/DDBJ whole genome shotgun (WGS) entry which is preliminary data.</text>
</comment>
<evidence type="ECO:0008006" key="4">
    <source>
        <dbReference type="Google" id="ProtNLM"/>
    </source>
</evidence>
<feature type="transmembrane region" description="Helical" evidence="1">
    <location>
        <begin position="56"/>
        <end position="80"/>
    </location>
</feature>
<keyword evidence="1" id="KW-1133">Transmembrane helix</keyword>
<feature type="transmembrane region" description="Helical" evidence="1">
    <location>
        <begin position="101"/>
        <end position="122"/>
    </location>
</feature>
<sequence length="235" mass="26048">MEPRELDELSAATAISTLIGLLLSAAAGAFLAILVLPHWLPALAGSLQGPAPKAYWYLSRASGLVAYGLLWLSMVLGLMITGRIARLWPGGPMAFELHQHAALLSLAFSLFHALILLGDRYISFTPLRLFLPFASVDYRPFWVGWGQLGWYLLALVGLSFYVRRWIGHATWRRIHYLSFGIFLMITAHGLMSGTDAGKMGVRVMYEIAGGTVLGLLLYRMVISVFANRRIAELRK</sequence>
<feature type="transmembrane region" description="Helical" evidence="1">
    <location>
        <begin position="203"/>
        <end position="226"/>
    </location>
</feature>
<evidence type="ECO:0000313" key="3">
    <source>
        <dbReference type="Proteomes" id="UP000236642"/>
    </source>
</evidence>